<proteinExistence type="predicted"/>
<accession>A0A2P2J3A2</accession>
<reference evidence="1" key="1">
    <citation type="submission" date="2018-02" db="EMBL/GenBank/DDBJ databases">
        <title>Rhizophora mucronata_Transcriptome.</title>
        <authorList>
            <person name="Meera S.P."/>
            <person name="Sreeshan A."/>
            <person name="Augustine A."/>
        </authorList>
    </citation>
    <scope>NUCLEOTIDE SEQUENCE</scope>
    <source>
        <tissue evidence="1">Leaf</tissue>
    </source>
</reference>
<evidence type="ECO:0000313" key="1">
    <source>
        <dbReference type="EMBL" id="MBW87959.1"/>
    </source>
</evidence>
<name>A0A2P2J3A2_RHIMU</name>
<dbReference type="AlphaFoldDB" id="A0A2P2J3A2"/>
<organism evidence="1">
    <name type="scientific">Rhizophora mucronata</name>
    <name type="common">Asiatic mangrove</name>
    <dbReference type="NCBI Taxonomy" id="61149"/>
    <lineage>
        <taxon>Eukaryota</taxon>
        <taxon>Viridiplantae</taxon>
        <taxon>Streptophyta</taxon>
        <taxon>Embryophyta</taxon>
        <taxon>Tracheophyta</taxon>
        <taxon>Spermatophyta</taxon>
        <taxon>Magnoliopsida</taxon>
        <taxon>eudicotyledons</taxon>
        <taxon>Gunneridae</taxon>
        <taxon>Pentapetalae</taxon>
        <taxon>rosids</taxon>
        <taxon>fabids</taxon>
        <taxon>Malpighiales</taxon>
        <taxon>Rhizophoraceae</taxon>
        <taxon>Rhizophora</taxon>
    </lineage>
</organism>
<protein>
    <submittedName>
        <fullName evidence="1">Uncharacterized protein</fullName>
    </submittedName>
</protein>
<dbReference type="EMBL" id="GGEC01007476">
    <property type="protein sequence ID" value="MBW87959.1"/>
    <property type="molecule type" value="Transcribed_RNA"/>
</dbReference>
<sequence>MLFPPLHDWLIFWLYFDKQLGPRFNLLTEVNTYALIVE</sequence>